<evidence type="ECO:0000313" key="3">
    <source>
        <dbReference type="Proteomes" id="UP000292282"/>
    </source>
</evidence>
<protein>
    <submittedName>
        <fullName evidence="2">Uncharacterized protein</fullName>
    </submittedName>
</protein>
<keyword evidence="1" id="KW-1133">Transmembrane helix</keyword>
<evidence type="ECO:0000313" key="2">
    <source>
        <dbReference type="EMBL" id="TBU21006.1"/>
    </source>
</evidence>
<gene>
    <name evidence="2" type="ORF">CWI38_0003p0010</name>
</gene>
<reference evidence="2 3" key="1">
    <citation type="submission" date="2017-12" db="EMBL/GenBank/DDBJ databases">
        <authorList>
            <person name="Pombert J.-F."/>
            <person name="Haag K.L."/>
            <person name="Ebert D."/>
        </authorList>
    </citation>
    <scope>NUCLEOTIDE SEQUENCE [LARGE SCALE GENOMIC DNA]</scope>
    <source>
        <strain evidence="2">IL-G-3</strain>
    </source>
</reference>
<proteinExistence type="predicted"/>
<organism evidence="2 3">
    <name type="scientific">Hamiltosporidium tvaerminnensis</name>
    <dbReference type="NCBI Taxonomy" id="1176355"/>
    <lineage>
        <taxon>Eukaryota</taxon>
        <taxon>Fungi</taxon>
        <taxon>Fungi incertae sedis</taxon>
        <taxon>Microsporidia</taxon>
        <taxon>Dubosqiidae</taxon>
        <taxon>Hamiltosporidium</taxon>
    </lineage>
</organism>
<dbReference type="EMBL" id="PITK01000003">
    <property type="protein sequence ID" value="TBU21006.1"/>
    <property type="molecule type" value="Genomic_DNA"/>
</dbReference>
<feature type="transmembrane region" description="Helical" evidence="1">
    <location>
        <begin position="24"/>
        <end position="43"/>
    </location>
</feature>
<dbReference type="VEuPathDB" id="MicrosporidiaDB:CWI38_0003p0010"/>
<keyword evidence="1" id="KW-0472">Membrane</keyword>
<accession>A0A4Q9M5Z8</accession>
<keyword evidence="3" id="KW-1185">Reference proteome</keyword>
<keyword evidence="1" id="KW-0812">Transmembrane</keyword>
<evidence type="ECO:0000256" key="1">
    <source>
        <dbReference type="SAM" id="Phobius"/>
    </source>
</evidence>
<dbReference type="Proteomes" id="UP000292282">
    <property type="component" value="Unassembled WGS sequence"/>
</dbReference>
<name>A0A4Q9M5Z8_9MICR</name>
<dbReference type="AlphaFoldDB" id="A0A4Q9M5Z8"/>
<sequence>MLTDLQKYFSNFNCKYKCFFNYIIRYYVQICIIYCHLFLLFAVNSCICGIEINVWIINEKENIKTSTNDVGCYFLQEGAYSTLQNCDRAIEGENHTETTSPVLYSCDNFLKFGFLEGKIAEKQTKISIYTKIEGYFDFLYFLKITQSSDNILLLELKMFFNILRYLKVLNVERDKNYCEFIKSMVFCVKNFNEEYFVQSGLSAFLDYKHFDNFNIRDVLECFLDFHMFNEFIVFKTFHDYRQIQFINSKNMQIANKEYKYIVTISLIETNFLPYLHIMSLFPCHKWRILRRLLYINRLYIGDIKDVHNSFDMNKFVYLMPNNINKAIIYASYNMSLIDKLHISGFFKMVKNIKLIHHSSFEPFLPKMHYFKNTEILQFDIFSLEMHELNTIENLDIIRDLKMFKLIVSRIDYMKHRTPQYFLNGNKHNIFIDSSVKNKISNSQETYRMPIVDGYYKYLYGADLHFYIHTYESFNFHKFNLERIKRLKIDLLKTSGNRLKNYEFLGLFKSLKKLYLANIMLTTELLSIILRCNRLTSVCFYKFEDNNFLDDKCFNFSNSPIIYFEFKASKNTLNPKLFHFIQSCKFTQSLCFYEVYILYIRRNFPPKTENMSESQPLSSILHRPKLKTLKFEVESKFANINFHSSLNIFSMFYNIADLERLSYYVFSLYQDDLEHFSNFKRLYFLELGIVQNSPELNIFEKLINTNLLNTLQELHLNVNIFYNFEFTKLFIFRRLKILLIGLPSKAMNLKNYIHSFECKNYTFLGLYGVLDFDHISSFRYSCEIIYETNRTKKATMD</sequence>
<comment type="caution">
    <text evidence="2">The sequence shown here is derived from an EMBL/GenBank/DDBJ whole genome shotgun (WGS) entry which is preliminary data.</text>
</comment>